<dbReference type="PANTHER" id="PTHR47354:SF1">
    <property type="entry name" value="CARNITINE MONOOXYGENASE REDUCTASE SUBUNIT"/>
    <property type="match status" value="1"/>
</dbReference>
<dbReference type="InterPro" id="IPR050415">
    <property type="entry name" value="MRET"/>
</dbReference>
<dbReference type="SUPFAM" id="SSF54292">
    <property type="entry name" value="2Fe-2S ferredoxin-like"/>
    <property type="match status" value="1"/>
</dbReference>
<evidence type="ECO:0000256" key="5">
    <source>
        <dbReference type="ARBA" id="ARBA00023004"/>
    </source>
</evidence>
<dbReference type="Gene3D" id="3.40.50.80">
    <property type="entry name" value="Nucleotide-binding domain of ferredoxin-NADP reductase (FNR) module"/>
    <property type="match status" value="1"/>
</dbReference>
<feature type="domain" description="FAD-binding FR-type" evidence="8">
    <location>
        <begin position="5"/>
        <end position="107"/>
    </location>
</feature>
<evidence type="ECO:0000256" key="1">
    <source>
        <dbReference type="ARBA" id="ARBA00022630"/>
    </source>
</evidence>
<name>A0A372EHZ6_9BURK</name>
<organism evidence="9 10">
    <name type="scientific">Hydrogenophaga borbori</name>
    <dbReference type="NCBI Taxonomy" id="2294117"/>
    <lineage>
        <taxon>Bacteria</taxon>
        <taxon>Pseudomonadati</taxon>
        <taxon>Pseudomonadota</taxon>
        <taxon>Betaproteobacteria</taxon>
        <taxon>Burkholderiales</taxon>
        <taxon>Comamonadaceae</taxon>
        <taxon>Hydrogenophaga</taxon>
    </lineage>
</organism>
<dbReference type="GO" id="GO:0046872">
    <property type="term" value="F:metal ion binding"/>
    <property type="evidence" value="ECO:0007669"/>
    <property type="project" value="UniProtKB-KW"/>
</dbReference>
<dbReference type="CDD" id="cd00207">
    <property type="entry name" value="fer2"/>
    <property type="match status" value="1"/>
</dbReference>
<evidence type="ECO:0000256" key="2">
    <source>
        <dbReference type="ARBA" id="ARBA00022714"/>
    </source>
</evidence>
<protein>
    <submittedName>
        <fullName evidence="9">Oxidoreductase</fullName>
    </submittedName>
</protein>
<dbReference type="AlphaFoldDB" id="A0A372EHZ6"/>
<dbReference type="PROSITE" id="PS51384">
    <property type="entry name" value="FAD_FR"/>
    <property type="match status" value="1"/>
</dbReference>
<reference evidence="9 10" key="1">
    <citation type="submission" date="2018-08" db="EMBL/GenBank/DDBJ databases">
        <title>Hydrogenophaga sp. LA-38 isolated from sludge.</title>
        <authorList>
            <person name="Im W.-T."/>
        </authorList>
    </citation>
    <scope>NUCLEOTIDE SEQUENCE [LARGE SCALE GENOMIC DNA]</scope>
    <source>
        <strain evidence="9 10">LA-38</strain>
    </source>
</reference>
<dbReference type="EMBL" id="QVLS01000008">
    <property type="protein sequence ID" value="RFP77960.1"/>
    <property type="molecule type" value="Genomic_DNA"/>
</dbReference>
<dbReference type="PROSITE" id="PS51085">
    <property type="entry name" value="2FE2S_FER_2"/>
    <property type="match status" value="1"/>
</dbReference>
<dbReference type="SUPFAM" id="SSF63380">
    <property type="entry name" value="Riboflavin synthase domain-like"/>
    <property type="match status" value="1"/>
</dbReference>
<keyword evidence="5" id="KW-0408">Iron</keyword>
<dbReference type="InterPro" id="IPR012675">
    <property type="entry name" value="Beta-grasp_dom_sf"/>
</dbReference>
<proteinExistence type="predicted"/>
<dbReference type="Gene3D" id="3.10.20.30">
    <property type="match status" value="1"/>
</dbReference>
<comment type="caution">
    <text evidence="9">The sequence shown here is derived from an EMBL/GenBank/DDBJ whole genome shotgun (WGS) entry which is preliminary data.</text>
</comment>
<dbReference type="Proteomes" id="UP000261931">
    <property type="component" value="Unassembled WGS sequence"/>
</dbReference>
<dbReference type="Gene3D" id="2.40.30.10">
    <property type="entry name" value="Translation factors"/>
    <property type="match status" value="1"/>
</dbReference>
<gene>
    <name evidence="9" type="ORF">DY262_14545</name>
</gene>
<dbReference type="InterPro" id="IPR017938">
    <property type="entry name" value="Riboflavin_synthase-like_b-brl"/>
</dbReference>
<dbReference type="RefSeq" id="WP_116959819.1">
    <property type="nucleotide sequence ID" value="NZ_QVLS01000008.1"/>
</dbReference>
<feature type="domain" description="2Fe-2S ferredoxin-type" evidence="7">
    <location>
        <begin position="237"/>
        <end position="322"/>
    </location>
</feature>
<dbReference type="GO" id="GO:0016491">
    <property type="term" value="F:oxidoreductase activity"/>
    <property type="evidence" value="ECO:0007669"/>
    <property type="project" value="UniProtKB-KW"/>
</dbReference>
<dbReference type="PANTHER" id="PTHR47354">
    <property type="entry name" value="NADH OXIDOREDUCTASE HCR"/>
    <property type="match status" value="1"/>
</dbReference>
<dbReference type="InterPro" id="IPR017927">
    <property type="entry name" value="FAD-bd_FR_type"/>
</dbReference>
<keyword evidence="10" id="KW-1185">Reference proteome</keyword>
<keyword evidence="2" id="KW-0001">2Fe-2S</keyword>
<evidence type="ECO:0000259" key="8">
    <source>
        <dbReference type="PROSITE" id="PS51384"/>
    </source>
</evidence>
<dbReference type="InterPro" id="IPR001041">
    <property type="entry name" value="2Fe-2S_ferredoxin-type"/>
</dbReference>
<evidence type="ECO:0000256" key="3">
    <source>
        <dbReference type="ARBA" id="ARBA00022723"/>
    </source>
</evidence>
<evidence type="ECO:0000313" key="9">
    <source>
        <dbReference type="EMBL" id="RFP77960.1"/>
    </source>
</evidence>
<keyword evidence="4" id="KW-0560">Oxidoreductase</keyword>
<accession>A0A372EHZ6</accession>
<dbReference type="CDD" id="cd06185">
    <property type="entry name" value="PDR_like"/>
    <property type="match status" value="1"/>
</dbReference>
<dbReference type="PRINTS" id="PR00409">
    <property type="entry name" value="PHDIOXRDTASE"/>
</dbReference>
<evidence type="ECO:0000256" key="6">
    <source>
        <dbReference type="ARBA" id="ARBA00023014"/>
    </source>
</evidence>
<keyword evidence="6" id="KW-0411">Iron-sulfur</keyword>
<keyword evidence="1" id="KW-0285">Flavoprotein</keyword>
<evidence type="ECO:0000259" key="7">
    <source>
        <dbReference type="PROSITE" id="PS51085"/>
    </source>
</evidence>
<dbReference type="InterPro" id="IPR039261">
    <property type="entry name" value="FNR_nucleotide-bd"/>
</dbReference>
<dbReference type="SUPFAM" id="SSF52343">
    <property type="entry name" value="Ferredoxin reductase-like, C-terminal NADP-linked domain"/>
    <property type="match status" value="1"/>
</dbReference>
<dbReference type="Pfam" id="PF00111">
    <property type="entry name" value="Fer2"/>
    <property type="match status" value="1"/>
</dbReference>
<dbReference type="GO" id="GO:0051537">
    <property type="term" value="F:2 iron, 2 sulfur cluster binding"/>
    <property type="evidence" value="ECO:0007669"/>
    <property type="project" value="UniProtKB-KW"/>
</dbReference>
<evidence type="ECO:0000313" key="10">
    <source>
        <dbReference type="Proteomes" id="UP000261931"/>
    </source>
</evidence>
<keyword evidence="3" id="KW-0479">Metal-binding</keyword>
<dbReference type="InterPro" id="IPR036010">
    <property type="entry name" value="2Fe-2S_ferredoxin-like_sf"/>
</dbReference>
<evidence type="ECO:0000256" key="4">
    <source>
        <dbReference type="ARBA" id="ARBA00023002"/>
    </source>
</evidence>
<sequence length="322" mass="35087">MSNQKDGLVLQVSDVRAEAGGVLLLELRDPQGAPLPAFEPGAHLEIRLPGGLVRHYSISNDCRERDRYVIGVGLSPASRGGSAFVHRSLRCGDRLETSAPRNHFRLDPGLDSYLFVAGGIGITPIMSMVQWCVAHQRPWRLVYAARSPQRAAFYDTLGPHGAAVRFHFDALCGGAALDVREALADVREGEHVYCCGPSALMDAVRTQGAHLPPERLHFEYFSAPAPSVEAAGPAGAFEVELRRRGLRLQVPPDKSILDVLEAHGIGVPCSCREGLCRTCETTVLEGEVDHHDYVLSQEERDAGRSMVICVSRARSPRLVLDL</sequence>